<gene>
    <name evidence="1" type="ORF">EHI47_35930</name>
</gene>
<dbReference type="InterPro" id="IPR036388">
    <property type="entry name" value="WH-like_DNA-bd_sf"/>
</dbReference>
<dbReference type="Gene3D" id="1.10.10.10">
    <property type="entry name" value="Winged helix-like DNA-binding domain superfamily/Winged helix DNA-binding domain"/>
    <property type="match status" value="1"/>
</dbReference>
<evidence type="ECO:0000313" key="2">
    <source>
        <dbReference type="Proteomes" id="UP000283817"/>
    </source>
</evidence>
<dbReference type="GO" id="GO:0003677">
    <property type="term" value="F:DNA binding"/>
    <property type="evidence" value="ECO:0007669"/>
    <property type="project" value="InterPro"/>
</dbReference>
<evidence type="ECO:0000313" key="1">
    <source>
        <dbReference type="EMBL" id="RWX21581.1"/>
    </source>
</evidence>
<comment type="caution">
    <text evidence="1">The sequence shown here is derived from an EMBL/GenBank/DDBJ whole genome shotgun (WGS) entry which is preliminary data.</text>
</comment>
<sequence>MREALSGYAAVARLIGRAHLKAARGKEIGQQLGLSHRTIEHRVERLKQGFGARSTSQLVALPIADGLESAD</sequence>
<evidence type="ECO:0008006" key="3">
    <source>
        <dbReference type="Google" id="ProtNLM"/>
    </source>
</evidence>
<organism evidence="1 2">
    <name type="scientific">Rhizobium leguminosarum</name>
    <dbReference type="NCBI Taxonomy" id="384"/>
    <lineage>
        <taxon>Bacteria</taxon>
        <taxon>Pseudomonadati</taxon>
        <taxon>Pseudomonadota</taxon>
        <taxon>Alphaproteobacteria</taxon>
        <taxon>Hyphomicrobiales</taxon>
        <taxon>Rhizobiaceae</taxon>
        <taxon>Rhizobium/Agrobacterium group</taxon>
        <taxon>Rhizobium</taxon>
    </lineage>
</organism>
<dbReference type="AlphaFoldDB" id="A0A444HJA1"/>
<dbReference type="GO" id="GO:0006355">
    <property type="term" value="P:regulation of DNA-templated transcription"/>
    <property type="evidence" value="ECO:0007669"/>
    <property type="project" value="InterPro"/>
</dbReference>
<dbReference type="SUPFAM" id="SSF46894">
    <property type="entry name" value="C-terminal effector domain of the bipartite response regulators"/>
    <property type="match status" value="1"/>
</dbReference>
<name>A0A444HJA1_RHILE</name>
<dbReference type="InterPro" id="IPR016032">
    <property type="entry name" value="Sig_transdc_resp-reg_C-effctor"/>
</dbReference>
<accession>A0A444HJA1</accession>
<proteinExistence type="predicted"/>
<dbReference type="Proteomes" id="UP000283817">
    <property type="component" value="Unassembled WGS sequence"/>
</dbReference>
<reference evidence="1 2" key="1">
    <citation type="submission" date="2019-01" db="EMBL/GenBank/DDBJ databases">
        <title>RHIZO-ID as a novel technology for direct rhizobia identification.</title>
        <authorList>
            <person name="De Meyer S.E."/>
        </authorList>
    </citation>
    <scope>NUCLEOTIDE SEQUENCE [LARGE SCALE GENOMIC DNA]</scope>
    <source>
        <strain evidence="1 2">WSM448</strain>
    </source>
</reference>
<dbReference type="EMBL" id="SBHX01000109">
    <property type="protein sequence ID" value="RWX21581.1"/>
    <property type="molecule type" value="Genomic_DNA"/>
</dbReference>
<protein>
    <recommendedName>
        <fullName evidence="3">HTH luxR-type domain-containing protein</fullName>
    </recommendedName>
</protein>